<reference evidence="2 3" key="1">
    <citation type="submission" date="2020-08" db="EMBL/GenBank/DDBJ databases">
        <title>Genome sequence of Hymenobacter qilianensis JCM 19763T.</title>
        <authorList>
            <person name="Hyun D.-W."/>
            <person name="Bae J.-W."/>
        </authorList>
    </citation>
    <scope>NUCLEOTIDE SEQUENCE [LARGE SCALE GENOMIC DNA]</scope>
    <source>
        <strain evidence="2 3">JCM 19763</strain>
    </source>
</reference>
<keyword evidence="3" id="KW-1185">Reference proteome</keyword>
<dbReference type="PROSITE" id="PS50093">
    <property type="entry name" value="PKD"/>
    <property type="match status" value="1"/>
</dbReference>
<evidence type="ECO:0000313" key="3">
    <source>
        <dbReference type="Proteomes" id="UP000516093"/>
    </source>
</evidence>
<dbReference type="InterPro" id="IPR013783">
    <property type="entry name" value="Ig-like_fold"/>
</dbReference>
<dbReference type="InterPro" id="IPR000601">
    <property type="entry name" value="PKD_dom"/>
</dbReference>
<dbReference type="RefSeq" id="WP_187731339.1">
    <property type="nucleotide sequence ID" value="NZ_CP060784.1"/>
</dbReference>
<dbReference type="PROSITE" id="PS51257">
    <property type="entry name" value="PROKAR_LIPOPROTEIN"/>
    <property type="match status" value="1"/>
</dbReference>
<dbReference type="SUPFAM" id="SSF49299">
    <property type="entry name" value="PKD domain"/>
    <property type="match status" value="1"/>
</dbReference>
<proteinExistence type="predicted"/>
<evidence type="ECO:0000259" key="1">
    <source>
        <dbReference type="PROSITE" id="PS50093"/>
    </source>
</evidence>
<sequence length="108" mass="11718">MKNIWNKAGLALLSGSLLLASCDKEDTGEIEGVVPTADFTAEVNTTEFPTVVTFTNTSQNSFLYQWDFGDNSTGSGETVTHTYPRGAPIRFALPPRVGVVPALRPRRT</sequence>
<organism evidence="2 3">
    <name type="scientific">Hymenobacter qilianensis</name>
    <dbReference type="NCBI Taxonomy" id="1385715"/>
    <lineage>
        <taxon>Bacteria</taxon>
        <taxon>Pseudomonadati</taxon>
        <taxon>Bacteroidota</taxon>
        <taxon>Cytophagia</taxon>
        <taxon>Cytophagales</taxon>
        <taxon>Hymenobacteraceae</taxon>
        <taxon>Hymenobacter</taxon>
    </lineage>
</organism>
<dbReference type="Proteomes" id="UP000516093">
    <property type="component" value="Chromosome"/>
</dbReference>
<protein>
    <submittedName>
        <fullName evidence="2">PKD domain-containing protein</fullName>
    </submittedName>
</protein>
<dbReference type="InterPro" id="IPR035986">
    <property type="entry name" value="PKD_dom_sf"/>
</dbReference>
<evidence type="ECO:0000313" key="2">
    <source>
        <dbReference type="EMBL" id="QNP51040.1"/>
    </source>
</evidence>
<dbReference type="AlphaFoldDB" id="A0A7H0GRX4"/>
<dbReference type="Pfam" id="PF18911">
    <property type="entry name" value="PKD_4"/>
    <property type="match status" value="1"/>
</dbReference>
<dbReference type="Gene3D" id="2.60.40.10">
    <property type="entry name" value="Immunoglobulins"/>
    <property type="match status" value="1"/>
</dbReference>
<name>A0A7H0GRX4_9BACT</name>
<feature type="domain" description="PKD" evidence="1">
    <location>
        <begin position="34"/>
        <end position="93"/>
    </location>
</feature>
<accession>A0A7H0GRX4</accession>
<dbReference type="EMBL" id="CP060784">
    <property type="protein sequence ID" value="QNP51040.1"/>
    <property type="molecule type" value="Genomic_DNA"/>
</dbReference>
<dbReference type="KEGG" id="hqi:H9L05_13025"/>
<gene>
    <name evidence="2" type="ORF">H9L05_13025</name>
</gene>